<reference evidence="4" key="1">
    <citation type="submission" date="2020-12" db="EMBL/GenBank/DDBJ databases">
        <title>Oil enriched cultivation method for isolating marine PHA-producing bacteria.</title>
        <authorList>
            <person name="Zheng W."/>
            <person name="Yu S."/>
            <person name="Huang Y."/>
        </authorList>
    </citation>
    <scope>NUCLEOTIDE SEQUENCE</scope>
    <source>
        <strain evidence="4">SY-2-3</strain>
    </source>
</reference>
<dbReference type="GO" id="GO:0030288">
    <property type="term" value="C:outer membrane-bounded periplasmic space"/>
    <property type="evidence" value="ECO:0007669"/>
    <property type="project" value="TreeGrafter"/>
</dbReference>
<dbReference type="Gene3D" id="3.40.50.2300">
    <property type="match status" value="2"/>
</dbReference>
<gene>
    <name evidence="4" type="ORF">JF547_15195</name>
</gene>
<dbReference type="EMBL" id="JAEKJW010000003">
    <property type="protein sequence ID" value="MBN8197812.1"/>
    <property type="molecule type" value="Genomic_DNA"/>
</dbReference>
<comment type="subcellular location">
    <subcellularLocation>
        <location evidence="1">Periplasm</location>
    </subcellularLocation>
</comment>
<dbReference type="Pfam" id="PF13407">
    <property type="entry name" value="Peripla_BP_4"/>
    <property type="match status" value="1"/>
</dbReference>
<sequence length="343" mass="37923">MISCVRAGFGLQSLLLVVATISIFASPSRHAMAERVFALITKNVGDPNFIEAWRGCNDAARIKGDRCVHLGGDNLGYFRAQNRAIEDAVGEGYSGVAISVTKSEFIAENGLPKLIETGVPVITFDSDLIAPFHHLRQAFIGVENHLIGRMLARELQNRLPFGGNVCLMSAGPYDPNLNERINGFRSEIRKTSDLGSQPPLNGSGGWFESPRCPWFNKDNLDLAMTQFRQSMLDDRLDAFITVGSWPLHDPQRYVQTFRNLPADARQNRPLILIGGTGAPTPEHVSILRDKMVDGLVAIDFYNLGNVVYHYLVSLTQDKVLGDLPIVQPHFIGEDAYSNKDDTQ</sequence>
<dbReference type="AlphaFoldDB" id="A0A8I1SIY9"/>
<evidence type="ECO:0000313" key="4">
    <source>
        <dbReference type="EMBL" id="MBN8197812.1"/>
    </source>
</evidence>
<evidence type="ECO:0000256" key="2">
    <source>
        <dbReference type="ARBA" id="ARBA00007639"/>
    </source>
</evidence>
<dbReference type="PANTHER" id="PTHR30036:SF7">
    <property type="entry name" value="ABC TRANSPORTER PERIPLASMIC-BINDING PROTEIN YPHF"/>
    <property type="match status" value="1"/>
</dbReference>
<protein>
    <submittedName>
        <fullName evidence="4">Substrate-binding domain-containing protein</fullName>
    </submittedName>
</protein>
<dbReference type="GO" id="GO:0030246">
    <property type="term" value="F:carbohydrate binding"/>
    <property type="evidence" value="ECO:0007669"/>
    <property type="project" value="TreeGrafter"/>
</dbReference>
<dbReference type="InterPro" id="IPR028082">
    <property type="entry name" value="Peripla_BP_I"/>
</dbReference>
<evidence type="ECO:0000313" key="5">
    <source>
        <dbReference type="Proteomes" id="UP000664405"/>
    </source>
</evidence>
<dbReference type="Proteomes" id="UP000664405">
    <property type="component" value="Unassembled WGS sequence"/>
</dbReference>
<evidence type="ECO:0000259" key="3">
    <source>
        <dbReference type="Pfam" id="PF13407"/>
    </source>
</evidence>
<dbReference type="SUPFAM" id="SSF53822">
    <property type="entry name" value="Periplasmic binding protein-like I"/>
    <property type="match status" value="1"/>
</dbReference>
<feature type="domain" description="Periplasmic binding protein" evidence="3">
    <location>
        <begin position="37"/>
        <end position="316"/>
    </location>
</feature>
<proteinExistence type="inferred from homology"/>
<dbReference type="InterPro" id="IPR050555">
    <property type="entry name" value="Bact_Solute-Bind_Prot2"/>
</dbReference>
<organism evidence="4 5">
    <name type="scientific">Thalassospira povalilytica</name>
    <dbReference type="NCBI Taxonomy" id="732237"/>
    <lineage>
        <taxon>Bacteria</taxon>
        <taxon>Pseudomonadati</taxon>
        <taxon>Pseudomonadota</taxon>
        <taxon>Alphaproteobacteria</taxon>
        <taxon>Rhodospirillales</taxon>
        <taxon>Thalassospiraceae</taxon>
        <taxon>Thalassospira</taxon>
    </lineage>
</organism>
<comment type="caution">
    <text evidence="4">The sequence shown here is derived from an EMBL/GenBank/DDBJ whole genome shotgun (WGS) entry which is preliminary data.</text>
</comment>
<comment type="similarity">
    <text evidence="2">Belongs to the bacterial solute-binding protein 2 family.</text>
</comment>
<dbReference type="InterPro" id="IPR025997">
    <property type="entry name" value="SBP_2_dom"/>
</dbReference>
<evidence type="ECO:0000256" key="1">
    <source>
        <dbReference type="ARBA" id="ARBA00004418"/>
    </source>
</evidence>
<accession>A0A8I1SIY9</accession>
<dbReference type="RefSeq" id="WP_206927909.1">
    <property type="nucleotide sequence ID" value="NZ_JAEKJW010000003.1"/>
</dbReference>
<name>A0A8I1SIY9_9PROT</name>
<dbReference type="PANTHER" id="PTHR30036">
    <property type="entry name" value="D-XYLOSE-BINDING PERIPLASMIC PROTEIN"/>
    <property type="match status" value="1"/>
</dbReference>